<dbReference type="GO" id="GO:0005829">
    <property type="term" value="C:cytosol"/>
    <property type="evidence" value="ECO:0007669"/>
    <property type="project" value="TreeGrafter"/>
</dbReference>
<name>A0A1G2CCL7_9BACT</name>
<dbReference type="InterPro" id="IPR007694">
    <property type="entry name" value="DNA_helicase_DnaB-like_C"/>
</dbReference>
<evidence type="ECO:0000256" key="8">
    <source>
        <dbReference type="ARBA" id="ARBA00023125"/>
    </source>
</evidence>
<dbReference type="InterPro" id="IPR016136">
    <property type="entry name" value="DNA_helicase_N/primase_C"/>
</dbReference>
<dbReference type="InterPro" id="IPR007692">
    <property type="entry name" value="DNA_helicase_DnaB"/>
</dbReference>
<dbReference type="NCBIfam" id="TIGR00665">
    <property type="entry name" value="DnaB"/>
    <property type="match status" value="1"/>
</dbReference>
<evidence type="ECO:0000256" key="4">
    <source>
        <dbReference type="ARBA" id="ARBA00022741"/>
    </source>
</evidence>
<protein>
    <recommendedName>
        <fullName evidence="11 12">Replicative DNA helicase</fullName>
        <ecNumber evidence="11 12">5.6.2.3</ecNumber>
    </recommendedName>
</protein>
<comment type="caution">
    <text evidence="14">The sequence shown here is derived from an EMBL/GenBank/DDBJ whole genome shotgun (WGS) entry which is preliminary data.</text>
</comment>
<comment type="catalytic activity">
    <reaction evidence="10 12">
        <text>ATP + H2O = ADP + phosphate + H(+)</text>
        <dbReference type="Rhea" id="RHEA:13065"/>
        <dbReference type="ChEBI" id="CHEBI:15377"/>
        <dbReference type="ChEBI" id="CHEBI:15378"/>
        <dbReference type="ChEBI" id="CHEBI:30616"/>
        <dbReference type="ChEBI" id="CHEBI:43474"/>
        <dbReference type="ChEBI" id="CHEBI:456216"/>
        <dbReference type="EC" id="5.6.2.3"/>
    </reaction>
</comment>
<dbReference type="SUPFAM" id="SSF52540">
    <property type="entry name" value="P-loop containing nucleoside triphosphate hydrolases"/>
    <property type="match status" value="1"/>
</dbReference>
<dbReference type="GO" id="GO:0006269">
    <property type="term" value="P:DNA replication, synthesis of primer"/>
    <property type="evidence" value="ECO:0007669"/>
    <property type="project" value="UniProtKB-UniRule"/>
</dbReference>
<evidence type="ECO:0000256" key="6">
    <source>
        <dbReference type="ARBA" id="ARBA00022806"/>
    </source>
</evidence>
<keyword evidence="7 12" id="KW-0067">ATP-binding</keyword>
<sequence length="460" mass="51801">MPTQQKGRLRIPPQNLEAEQSVLGCLLIDKNAIFKTADQLRPDDFYAPAHEKIYETILELFEKHQPIDIISLTNRLKEKGALGDVGGSAYLAELTNQITTAAHVEHYVKLVRDKKFLRDLIQASSQINEDVFEPTKEVEDIIDSIEQKILAISQKSAPQNFLLLRDELKTAYERIEKLHQGKGMLRGVPTGFPDLDNMLSGLQNSDLVILGARPSLGKTTLALDIARHAALVGKIPVGIFSLEMSREQVIDRLIAAESQVSLWKLRTGRIGDDTEFQMIQAALERLSHAKLFIDDTPSPNILQMRSMARRLQIEHGLGLLIVDYLQLIAPRTNSDNMVHQITEISRGLKSLSRELNVPVLALSQLSRAVDQRDHKIPRLSDLRESGSIEQDADVVLFIYREGHGKHDATDEERNATEIIIAKHRNGPTGSIKLRFDHERVVFKTIDKRFNEEMAGVAEDF</sequence>
<keyword evidence="2 12" id="KW-0639">Primosome</keyword>
<dbReference type="SUPFAM" id="SSF48024">
    <property type="entry name" value="N-terminal domain of DnaB helicase"/>
    <property type="match status" value="1"/>
</dbReference>
<dbReference type="CDD" id="cd00984">
    <property type="entry name" value="DnaB_C"/>
    <property type="match status" value="1"/>
</dbReference>
<evidence type="ECO:0000259" key="13">
    <source>
        <dbReference type="PROSITE" id="PS51199"/>
    </source>
</evidence>
<evidence type="ECO:0000256" key="5">
    <source>
        <dbReference type="ARBA" id="ARBA00022801"/>
    </source>
</evidence>
<dbReference type="Proteomes" id="UP000176287">
    <property type="component" value="Unassembled WGS sequence"/>
</dbReference>
<dbReference type="Pfam" id="PF03796">
    <property type="entry name" value="DnaB_C"/>
    <property type="match status" value="1"/>
</dbReference>
<dbReference type="InterPro" id="IPR027417">
    <property type="entry name" value="P-loop_NTPase"/>
</dbReference>
<keyword evidence="4 12" id="KW-0547">Nucleotide-binding</keyword>
<evidence type="ECO:0000256" key="9">
    <source>
        <dbReference type="ARBA" id="ARBA00023235"/>
    </source>
</evidence>
<dbReference type="STRING" id="1798649.A3B13_03040"/>
<proteinExistence type="inferred from homology"/>
<dbReference type="InterPro" id="IPR007693">
    <property type="entry name" value="DNA_helicase_DnaB-like_N"/>
</dbReference>
<dbReference type="Gene3D" id="3.40.50.300">
    <property type="entry name" value="P-loop containing nucleotide triphosphate hydrolases"/>
    <property type="match status" value="1"/>
</dbReference>
<evidence type="ECO:0000256" key="11">
    <source>
        <dbReference type="NCBIfam" id="TIGR00665"/>
    </source>
</evidence>
<keyword evidence="3 12" id="KW-0235">DNA replication</keyword>
<evidence type="ECO:0000256" key="2">
    <source>
        <dbReference type="ARBA" id="ARBA00022515"/>
    </source>
</evidence>
<evidence type="ECO:0000256" key="10">
    <source>
        <dbReference type="ARBA" id="ARBA00048954"/>
    </source>
</evidence>
<dbReference type="GO" id="GO:0043139">
    <property type="term" value="F:5'-3' DNA helicase activity"/>
    <property type="evidence" value="ECO:0007669"/>
    <property type="project" value="UniProtKB-EC"/>
</dbReference>
<comment type="similarity">
    <text evidence="1 12">Belongs to the helicase family. DnaB subfamily.</text>
</comment>
<dbReference type="InterPro" id="IPR003593">
    <property type="entry name" value="AAA+_ATPase"/>
</dbReference>
<keyword evidence="8 12" id="KW-0238">DNA-binding</keyword>
<keyword evidence="9" id="KW-0413">Isomerase</keyword>
<dbReference type="AlphaFoldDB" id="A0A1G2CCL7"/>
<gene>
    <name evidence="14" type="ORF">A3B13_03040</name>
</gene>
<dbReference type="SMART" id="SM00382">
    <property type="entry name" value="AAA"/>
    <property type="match status" value="1"/>
</dbReference>
<dbReference type="FunFam" id="1.10.860.10:FF:000001">
    <property type="entry name" value="Replicative DNA helicase"/>
    <property type="match status" value="1"/>
</dbReference>
<evidence type="ECO:0000256" key="7">
    <source>
        <dbReference type="ARBA" id="ARBA00022840"/>
    </source>
</evidence>
<dbReference type="Pfam" id="PF00772">
    <property type="entry name" value="DnaB"/>
    <property type="match status" value="1"/>
</dbReference>
<evidence type="ECO:0000256" key="1">
    <source>
        <dbReference type="ARBA" id="ARBA00008428"/>
    </source>
</evidence>
<dbReference type="PANTHER" id="PTHR30153">
    <property type="entry name" value="REPLICATIVE DNA HELICASE DNAB"/>
    <property type="match status" value="1"/>
</dbReference>
<reference evidence="14 15" key="1">
    <citation type="journal article" date="2016" name="Nat. Commun.">
        <title>Thousands of microbial genomes shed light on interconnected biogeochemical processes in an aquifer system.</title>
        <authorList>
            <person name="Anantharaman K."/>
            <person name="Brown C.T."/>
            <person name="Hug L.A."/>
            <person name="Sharon I."/>
            <person name="Castelle C.J."/>
            <person name="Probst A.J."/>
            <person name="Thomas B.C."/>
            <person name="Singh A."/>
            <person name="Wilkins M.J."/>
            <person name="Karaoz U."/>
            <person name="Brodie E.L."/>
            <person name="Williams K.H."/>
            <person name="Hubbard S.S."/>
            <person name="Banfield J.F."/>
        </authorList>
    </citation>
    <scope>NUCLEOTIDE SEQUENCE [LARGE SCALE GENOMIC DNA]</scope>
</reference>
<dbReference type="GO" id="GO:0005524">
    <property type="term" value="F:ATP binding"/>
    <property type="evidence" value="ECO:0007669"/>
    <property type="project" value="UniProtKB-UniRule"/>
</dbReference>
<dbReference type="GO" id="GO:1990077">
    <property type="term" value="C:primosome complex"/>
    <property type="evidence" value="ECO:0007669"/>
    <property type="project" value="UniProtKB-UniRule"/>
</dbReference>
<evidence type="ECO:0000313" key="15">
    <source>
        <dbReference type="Proteomes" id="UP000176287"/>
    </source>
</evidence>
<evidence type="ECO:0000256" key="3">
    <source>
        <dbReference type="ARBA" id="ARBA00022705"/>
    </source>
</evidence>
<comment type="function">
    <text evidence="12">The main replicative DNA helicase, it participates in initiation and elongation during chromosome replication. Travels ahead of the DNA replisome, separating dsDNA into templates for DNA synthesis. A processive ATP-dependent 5'-3' DNA helicase it has DNA-dependent ATPase activity.</text>
</comment>
<keyword evidence="6 12" id="KW-0347">Helicase</keyword>
<dbReference type="InterPro" id="IPR036185">
    <property type="entry name" value="DNA_heli_DnaB-like_N_sf"/>
</dbReference>
<keyword evidence="5 12" id="KW-0378">Hydrolase</keyword>
<organism evidence="14 15">
    <name type="scientific">Candidatus Liptonbacteria bacterium RIFCSPLOWO2_01_FULL_45_15</name>
    <dbReference type="NCBI Taxonomy" id="1798649"/>
    <lineage>
        <taxon>Bacteria</taxon>
        <taxon>Candidatus Liptoniibacteriota</taxon>
    </lineage>
</organism>
<dbReference type="PANTHER" id="PTHR30153:SF2">
    <property type="entry name" value="REPLICATIVE DNA HELICASE"/>
    <property type="match status" value="1"/>
</dbReference>
<feature type="domain" description="SF4 helicase" evidence="13">
    <location>
        <begin position="181"/>
        <end position="449"/>
    </location>
</feature>
<accession>A0A1G2CCL7</accession>
<dbReference type="GO" id="GO:0016887">
    <property type="term" value="F:ATP hydrolysis activity"/>
    <property type="evidence" value="ECO:0007669"/>
    <property type="project" value="RHEA"/>
</dbReference>
<evidence type="ECO:0000256" key="12">
    <source>
        <dbReference type="RuleBase" id="RU362085"/>
    </source>
</evidence>
<dbReference type="GO" id="GO:0003677">
    <property type="term" value="F:DNA binding"/>
    <property type="evidence" value="ECO:0007669"/>
    <property type="project" value="UniProtKB-UniRule"/>
</dbReference>
<dbReference type="EMBL" id="MHKZ01000043">
    <property type="protein sequence ID" value="OGY99133.1"/>
    <property type="molecule type" value="Genomic_DNA"/>
</dbReference>
<dbReference type="Gene3D" id="1.10.860.10">
    <property type="entry name" value="DNAb Helicase, Chain A"/>
    <property type="match status" value="1"/>
</dbReference>
<dbReference type="PROSITE" id="PS51199">
    <property type="entry name" value="SF4_HELICASE"/>
    <property type="match status" value="1"/>
</dbReference>
<dbReference type="EC" id="5.6.2.3" evidence="11 12"/>
<evidence type="ECO:0000313" key="14">
    <source>
        <dbReference type="EMBL" id="OGY99133.1"/>
    </source>
</evidence>